<dbReference type="AlphaFoldDB" id="A0A087E8J2"/>
<accession>A0A087E8J2</accession>
<protein>
    <recommendedName>
        <fullName evidence="4">Lipoprotein</fullName>
    </recommendedName>
</protein>
<gene>
    <name evidence="2" type="ORF">BISU_1131</name>
</gene>
<feature type="chain" id="PRO_5001820596" description="Lipoprotein" evidence="1">
    <location>
        <begin position="24"/>
        <end position="188"/>
    </location>
</feature>
<keyword evidence="1" id="KW-0732">Signal</keyword>
<evidence type="ECO:0000313" key="3">
    <source>
        <dbReference type="Proteomes" id="UP000029055"/>
    </source>
</evidence>
<keyword evidence="3" id="KW-1185">Reference proteome</keyword>
<dbReference type="eggNOG" id="ENOG502ZGWI">
    <property type="taxonomic scope" value="Bacteria"/>
</dbReference>
<dbReference type="RefSeq" id="WP_152599144.1">
    <property type="nucleotide sequence ID" value="NZ_CP062939.1"/>
</dbReference>
<name>A0A087E8J2_9BIFI</name>
<dbReference type="OrthoDB" id="3235873at2"/>
<dbReference type="EMBL" id="JGZR01000005">
    <property type="protein sequence ID" value="KFJ04093.1"/>
    <property type="molecule type" value="Genomic_DNA"/>
</dbReference>
<organism evidence="2 3">
    <name type="scientific">Bifidobacterium subtile</name>
    <dbReference type="NCBI Taxonomy" id="77635"/>
    <lineage>
        <taxon>Bacteria</taxon>
        <taxon>Bacillati</taxon>
        <taxon>Actinomycetota</taxon>
        <taxon>Actinomycetes</taxon>
        <taxon>Bifidobacteriales</taxon>
        <taxon>Bifidobacteriaceae</taxon>
        <taxon>Bifidobacterium</taxon>
    </lineage>
</organism>
<feature type="signal peptide" evidence="1">
    <location>
        <begin position="1"/>
        <end position="23"/>
    </location>
</feature>
<reference evidence="2 3" key="1">
    <citation type="submission" date="2014-03" db="EMBL/GenBank/DDBJ databases">
        <title>Genomics of Bifidobacteria.</title>
        <authorList>
            <person name="Ventura M."/>
            <person name="Milani C."/>
            <person name="Lugli G.A."/>
        </authorList>
    </citation>
    <scope>NUCLEOTIDE SEQUENCE [LARGE SCALE GENOMIC DNA]</scope>
    <source>
        <strain evidence="2 3">LMG 11597</strain>
    </source>
</reference>
<evidence type="ECO:0000313" key="2">
    <source>
        <dbReference type="EMBL" id="KFJ04093.1"/>
    </source>
</evidence>
<evidence type="ECO:0008006" key="4">
    <source>
        <dbReference type="Google" id="ProtNLM"/>
    </source>
</evidence>
<dbReference type="PROSITE" id="PS51257">
    <property type="entry name" value="PROKAR_LIPOPROTEIN"/>
    <property type="match status" value="1"/>
</dbReference>
<proteinExistence type="predicted"/>
<comment type="caution">
    <text evidence="2">The sequence shown here is derived from an EMBL/GenBank/DDBJ whole genome shotgun (WGS) entry which is preliminary data.</text>
</comment>
<evidence type="ECO:0000256" key="1">
    <source>
        <dbReference type="SAM" id="SignalP"/>
    </source>
</evidence>
<dbReference type="STRING" id="77635.BISU_1131"/>
<dbReference type="Proteomes" id="UP000029055">
    <property type="component" value="Unassembled WGS sequence"/>
</dbReference>
<sequence>MMRRIVKTAGLLSAMVAMTIALGACGGAQSSASIANSIGDMPSYLPSARSASIAHGSADKPALSYPGSPVLVSVGKAQLKIDIAGPEYPSDTKEEATDIPSVFTATLTNTAAPGGADVPLSASVFDILDNAGATHALIPTPGLPKKLAAGQQLTIKLRTSLPGGEGLLRFHPDGGPSAAGWDYVLEDD</sequence>